<evidence type="ECO:0000313" key="8">
    <source>
        <dbReference type="EMBL" id="GGA22329.1"/>
    </source>
</evidence>
<feature type="transmembrane region" description="Helical" evidence="6">
    <location>
        <begin position="24"/>
        <end position="46"/>
    </location>
</feature>
<comment type="caution">
    <text evidence="8">The sequence shown here is derived from an EMBL/GenBank/DDBJ whole genome shotgun (WGS) entry which is preliminary data.</text>
</comment>
<dbReference type="PROSITE" id="PS50928">
    <property type="entry name" value="ABC_TM1"/>
    <property type="match status" value="1"/>
</dbReference>
<name>A0A8J2XJT4_9MICO</name>
<keyword evidence="3 6" id="KW-0812">Transmembrane</keyword>
<dbReference type="RefSeq" id="WP_229745160.1">
    <property type="nucleotide sequence ID" value="NZ_BMFY01000012.1"/>
</dbReference>
<evidence type="ECO:0000256" key="2">
    <source>
        <dbReference type="ARBA" id="ARBA00022448"/>
    </source>
</evidence>
<dbReference type="GO" id="GO:0055085">
    <property type="term" value="P:transmembrane transport"/>
    <property type="evidence" value="ECO:0007669"/>
    <property type="project" value="InterPro"/>
</dbReference>
<evidence type="ECO:0000256" key="6">
    <source>
        <dbReference type="RuleBase" id="RU363032"/>
    </source>
</evidence>
<keyword evidence="2 6" id="KW-0813">Transport</keyword>
<feature type="transmembrane region" description="Helical" evidence="6">
    <location>
        <begin position="109"/>
        <end position="140"/>
    </location>
</feature>
<feature type="transmembrane region" description="Helical" evidence="6">
    <location>
        <begin position="224"/>
        <end position="244"/>
    </location>
</feature>
<reference evidence="8" key="2">
    <citation type="submission" date="2020-09" db="EMBL/GenBank/DDBJ databases">
        <authorList>
            <person name="Sun Q."/>
            <person name="Zhou Y."/>
        </authorList>
    </citation>
    <scope>NUCLEOTIDE SEQUENCE</scope>
    <source>
        <strain evidence="8">CGMCC 1.12785</strain>
    </source>
</reference>
<reference evidence="8" key="1">
    <citation type="journal article" date="2014" name="Int. J. Syst. Evol. Microbiol.">
        <title>Complete genome sequence of Corynebacterium casei LMG S-19264T (=DSM 44701T), isolated from a smear-ripened cheese.</title>
        <authorList>
            <consortium name="US DOE Joint Genome Institute (JGI-PGF)"/>
            <person name="Walter F."/>
            <person name="Albersmeier A."/>
            <person name="Kalinowski J."/>
            <person name="Ruckert C."/>
        </authorList>
    </citation>
    <scope>NUCLEOTIDE SEQUENCE</scope>
    <source>
        <strain evidence="8">CGMCC 1.12785</strain>
    </source>
</reference>
<dbReference type="Pfam" id="PF00528">
    <property type="entry name" value="BPD_transp_1"/>
    <property type="match status" value="1"/>
</dbReference>
<feature type="transmembrane region" description="Helical" evidence="6">
    <location>
        <begin position="67"/>
        <end position="89"/>
    </location>
</feature>
<organism evidence="8 9">
    <name type="scientific">Sediminivirga luteola</name>
    <dbReference type="NCBI Taxonomy" id="1774748"/>
    <lineage>
        <taxon>Bacteria</taxon>
        <taxon>Bacillati</taxon>
        <taxon>Actinomycetota</taxon>
        <taxon>Actinomycetes</taxon>
        <taxon>Micrococcales</taxon>
        <taxon>Brevibacteriaceae</taxon>
        <taxon>Sediminivirga</taxon>
    </lineage>
</organism>
<evidence type="ECO:0000256" key="5">
    <source>
        <dbReference type="ARBA" id="ARBA00023136"/>
    </source>
</evidence>
<proteinExistence type="inferred from homology"/>
<dbReference type="AlphaFoldDB" id="A0A8J2XJT4"/>
<comment type="similarity">
    <text evidence="6">Belongs to the binding-protein-dependent transport system permease family.</text>
</comment>
<evidence type="ECO:0000259" key="7">
    <source>
        <dbReference type="PROSITE" id="PS50928"/>
    </source>
</evidence>
<dbReference type="GO" id="GO:0031460">
    <property type="term" value="P:glycine betaine transport"/>
    <property type="evidence" value="ECO:0007669"/>
    <property type="project" value="TreeGrafter"/>
</dbReference>
<accession>A0A8J2XJT4</accession>
<keyword evidence="4 6" id="KW-1133">Transmembrane helix</keyword>
<dbReference type="PANTHER" id="PTHR30177">
    <property type="entry name" value="GLYCINE BETAINE/L-PROLINE TRANSPORT SYSTEM PERMEASE PROTEIN PROW"/>
    <property type="match status" value="1"/>
</dbReference>
<gene>
    <name evidence="8" type="ORF">GCM10011333_26740</name>
</gene>
<evidence type="ECO:0000313" key="9">
    <source>
        <dbReference type="Proteomes" id="UP000616114"/>
    </source>
</evidence>
<dbReference type="EMBL" id="BMFY01000012">
    <property type="protein sequence ID" value="GGA22329.1"/>
    <property type="molecule type" value="Genomic_DNA"/>
</dbReference>
<sequence length="256" mass="26433">MSAPAQGVTRHAALSGTRDGTSLWLLPLVSAALVAAVLIYIQVASLDSIEARQLTAENILTKTGQHIRLVAASTVAVVLIGVPLGVLLSRRKAAFLAPPVLLVANAGQAVPSIGILVLLALLYGVGFQMAVIALVLYALLPILRNTIVGLQQVDPAVVDAARGMGMSPARILWTVELPLAVPIMLAGIRVALILNVGVATLATYTSAGGLGDLIESGIALNRMPVLLAGCLLTIALALLIDWLAGIAERYLSPKGI</sequence>
<feature type="transmembrane region" description="Helical" evidence="6">
    <location>
        <begin position="171"/>
        <end position="204"/>
    </location>
</feature>
<comment type="subcellular location">
    <subcellularLocation>
        <location evidence="6">Cell membrane</location>
        <topology evidence="6">Multi-pass membrane protein</topology>
    </subcellularLocation>
    <subcellularLocation>
        <location evidence="1">Membrane</location>
        <topology evidence="1">Multi-pass membrane protein</topology>
    </subcellularLocation>
</comment>
<dbReference type="GO" id="GO:0005886">
    <property type="term" value="C:plasma membrane"/>
    <property type="evidence" value="ECO:0007669"/>
    <property type="project" value="UniProtKB-SubCell"/>
</dbReference>
<dbReference type="InterPro" id="IPR000515">
    <property type="entry name" value="MetI-like"/>
</dbReference>
<dbReference type="InterPro" id="IPR035906">
    <property type="entry name" value="MetI-like_sf"/>
</dbReference>
<dbReference type="FunFam" id="1.10.3720.10:FF:000001">
    <property type="entry name" value="Glycine betaine ABC transporter, permease"/>
    <property type="match status" value="1"/>
</dbReference>
<evidence type="ECO:0000256" key="4">
    <source>
        <dbReference type="ARBA" id="ARBA00022989"/>
    </source>
</evidence>
<keyword evidence="9" id="KW-1185">Reference proteome</keyword>
<evidence type="ECO:0000256" key="1">
    <source>
        <dbReference type="ARBA" id="ARBA00004141"/>
    </source>
</evidence>
<dbReference type="Gene3D" id="1.10.3720.10">
    <property type="entry name" value="MetI-like"/>
    <property type="match status" value="1"/>
</dbReference>
<protein>
    <submittedName>
        <fullName evidence="8">Permease</fullName>
    </submittedName>
</protein>
<dbReference type="CDD" id="cd06261">
    <property type="entry name" value="TM_PBP2"/>
    <property type="match status" value="1"/>
</dbReference>
<dbReference type="PANTHER" id="PTHR30177:SF4">
    <property type="entry name" value="OSMOPROTECTANT IMPORT PERMEASE PROTEIN OSMW"/>
    <property type="match status" value="1"/>
</dbReference>
<dbReference type="Proteomes" id="UP000616114">
    <property type="component" value="Unassembled WGS sequence"/>
</dbReference>
<evidence type="ECO:0000256" key="3">
    <source>
        <dbReference type="ARBA" id="ARBA00022692"/>
    </source>
</evidence>
<feature type="domain" description="ABC transmembrane type-1" evidence="7">
    <location>
        <begin position="63"/>
        <end position="244"/>
    </location>
</feature>
<dbReference type="SUPFAM" id="SSF161098">
    <property type="entry name" value="MetI-like"/>
    <property type="match status" value="1"/>
</dbReference>
<keyword evidence="5 6" id="KW-0472">Membrane</keyword>
<dbReference type="InterPro" id="IPR051204">
    <property type="entry name" value="ABC_transp_perm/SBD"/>
</dbReference>